<protein>
    <recommendedName>
        <fullName evidence="8">Signal recognition particle receptor FtsY</fullName>
        <shortName evidence="8">SRP receptor</shortName>
        <ecNumber evidence="8">3.6.5.4</ecNumber>
    </recommendedName>
</protein>
<dbReference type="SMART" id="SM00382">
    <property type="entry name" value="AAA"/>
    <property type="match status" value="1"/>
</dbReference>
<comment type="caution">
    <text evidence="11">The sequence shown here is derived from an EMBL/GenBank/DDBJ whole genome shotgun (WGS) entry which is preliminary data.</text>
</comment>
<comment type="subcellular location">
    <subcellularLocation>
        <location evidence="8">Cell membrane</location>
        <topology evidence="8">Peripheral membrane protein</topology>
        <orientation evidence="8">Cytoplasmic side</orientation>
    </subcellularLocation>
    <subcellularLocation>
        <location evidence="8">Cytoplasm</location>
    </subcellularLocation>
</comment>
<dbReference type="GO" id="GO:0003924">
    <property type="term" value="F:GTPase activity"/>
    <property type="evidence" value="ECO:0007669"/>
    <property type="project" value="UniProtKB-UniRule"/>
</dbReference>
<dbReference type="EMBL" id="JAGVSJ010000009">
    <property type="protein sequence ID" value="MBX8631838.1"/>
    <property type="molecule type" value="Genomic_DNA"/>
</dbReference>
<dbReference type="InterPro" id="IPR000897">
    <property type="entry name" value="SRP54_GTPase_dom"/>
</dbReference>
<evidence type="ECO:0000256" key="3">
    <source>
        <dbReference type="ARBA" id="ARBA00022741"/>
    </source>
</evidence>
<evidence type="ECO:0000313" key="10">
    <source>
        <dbReference type="EMBL" id="MBX8631838.1"/>
    </source>
</evidence>
<feature type="binding site" evidence="8">
    <location>
        <begin position="202"/>
        <end position="206"/>
    </location>
    <ligand>
        <name>GTP</name>
        <dbReference type="ChEBI" id="CHEBI:37565"/>
    </ligand>
</feature>
<dbReference type="HAMAP" id="MF_00920">
    <property type="entry name" value="FtsY"/>
    <property type="match status" value="1"/>
</dbReference>
<evidence type="ECO:0000256" key="4">
    <source>
        <dbReference type="ARBA" id="ARBA00022801"/>
    </source>
</evidence>
<dbReference type="PANTHER" id="PTHR43134:SF1">
    <property type="entry name" value="SIGNAL RECOGNITION PARTICLE RECEPTOR SUBUNIT ALPHA"/>
    <property type="match status" value="1"/>
</dbReference>
<evidence type="ECO:0000259" key="9">
    <source>
        <dbReference type="PROSITE" id="PS00300"/>
    </source>
</evidence>
<gene>
    <name evidence="8 11" type="primary">ftsY</name>
    <name evidence="10" type="ORF">J9259_04885</name>
    <name evidence="11" type="ORF">KIY12_01370</name>
</gene>
<dbReference type="GO" id="GO:0005525">
    <property type="term" value="F:GTP binding"/>
    <property type="evidence" value="ECO:0007669"/>
    <property type="project" value="UniProtKB-UniRule"/>
</dbReference>
<feature type="binding site" evidence="8">
    <location>
        <begin position="120"/>
        <end position="127"/>
    </location>
    <ligand>
        <name>GTP</name>
        <dbReference type="ChEBI" id="CHEBI:37565"/>
    </ligand>
</feature>
<dbReference type="InterPro" id="IPR042101">
    <property type="entry name" value="SRP54_N_sf"/>
</dbReference>
<accession>A0A8J7YM37</accession>
<comment type="similarity">
    <text evidence="8">Belongs to the GTP-binding SRP family. FtsY subfamily.</text>
</comment>
<keyword evidence="2 8" id="KW-0963">Cytoplasm</keyword>
<keyword evidence="1 8" id="KW-1003">Cell membrane</keyword>
<evidence type="ECO:0000256" key="2">
    <source>
        <dbReference type="ARBA" id="ARBA00022490"/>
    </source>
</evidence>
<evidence type="ECO:0000256" key="6">
    <source>
        <dbReference type="ARBA" id="ARBA00023136"/>
    </source>
</evidence>
<dbReference type="InterPro" id="IPR004390">
    <property type="entry name" value="SR_rcpt_FtsY"/>
</dbReference>
<dbReference type="AlphaFoldDB" id="A0A8J7YM37"/>
<dbReference type="EC" id="3.6.5.4" evidence="8"/>
<dbReference type="SUPFAM" id="SSF47364">
    <property type="entry name" value="Domain of the SRP/SRP receptor G-proteins"/>
    <property type="match status" value="1"/>
</dbReference>
<evidence type="ECO:0000313" key="11">
    <source>
        <dbReference type="EMBL" id="MBX8643368.1"/>
    </source>
</evidence>
<dbReference type="GO" id="GO:0005737">
    <property type="term" value="C:cytoplasm"/>
    <property type="evidence" value="ECO:0007669"/>
    <property type="project" value="UniProtKB-SubCell"/>
</dbReference>
<keyword evidence="6 8" id="KW-0472">Membrane</keyword>
<comment type="function">
    <text evidence="8">Involved in targeting and insertion of nascent membrane proteins into the cytoplasmic membrane. Acts as a receptor for the complex formed by the signal recognition particle (SRP) and the ribosome-nascent chain (RNC).</text>
</comment>
<keyword evidence="7 8" id="KW-0675">Receptor</keyword>
<dbReference type="Pfam" id="PF00448">
    <property type="entry name" value="SRP54"/>
    <property type="match status" value="1"/>
</dbReference>
<keyword evidence="4 8" id="KW-0378">Hydrolase</keyword>
<dbReference type="GO" id="GO:0005047">
    <property type="term" value="F:signal recognition particle binding"/>
    <property type="evidence" value="ECO:0007669"/>
    <property type="project" value="TreeGrafter"/>
</dbReference>
<dbReference type="InterPro" id="IPR036225">
    <property type="entry name" value="SRP/SRP_N"/>
</dbReference>
<dbReference type="SMART" id="SM00963">
    <property type="entry name" value="SRP54_N"/>
    <property type="match status" value="1"/>
</dbReference>
<keyword evidence="5 8" id="KW-0342">GTP-binding</keyword>
<dbReference type="NCBIfam" id="TIGR00064">
    <property type="entry name" value="ftsY"/>
    <property type="match status" value="1"/>
</dbReference>
<dbReference type="InterPro" id="IPR027417">
    <property type="entry name" value="P-loop_NTPase"/>
</dbReference>
<dbReference type="FunFam" id="3.40.50.300:FF:000053">
    <property type="entry name" value="Signal recognition particle receptor FtsY"/>
    <property type="match status" value="1"/>
</dbReference>
<evidence type="ECO:0000256" key="8">
    <source>
        <dbReference type="HAMAP-Rule" id="MF_00920"/>
    </source>
</evidence>
<reference evidence="11" key="1">
    <citation type="submission" date="2021-05" db="EMBL/GenBank/DDBJ databases">
        <title>Genomic insights into ecological role and evolution of a novel Thermoplasmata order Candidatus Sysuiplasmatales.</title>
        <authorList>
            <person name="Yuan Y."/>
        </authorList>
    </citation>
    <scope>NUCLEOTIDE SEQUENCE</scope>
    <source>
        <strain evidence="11">TUT19-bin139</strain>
        <strain evidence="10">YP2-bin.285</strain>
    </source>
</reference>
<evidence type="ECO:0000313" key="12">
    <source>
        <dbReference type="Proteomes" id="UP000750197"/>
    </source>
</evidence>
<evidence type="ECO:0000256" key="5">
    <source>
        <dbReference type="ARBA" id="ARBA00023134"/>
    </source>
</evidence>
<dbReference type="Proteomes" id="UP000750197">
    <property type="component" value="Unassembled WGS sequence"/>
</dbReference>
<comment type="subunit">
    <text evidence="8">Part of the signal recognition particle protein translocation system, which is composed of SRP and FtsY.</text>
</comment>
<proteinExistence type="inferred from homology"/>
<dbReference type="GO" id="GO:0005886">
    <property type="term" value="C:plasma membrane"/>
    <property type="evidence" value="ECO:0007669"/>
    <property type="project" value="UniProtKB-SubCell"/>
</dbReference>
<organism evidence="11 12">
    <name type="scientific">Candidatus Sysuiplasma superficiale</name>
    <dbReference type="NCBI Taxonomy" id="2823368"/>
    <lineage>
        <taxon>Archaea</taxon>
        <taxon>Methanobacteriati</taxon>
        <taxon>Thermoplasmatota</taxon>
        <taxon>Thermoplasmata</taxon>
        <taxon>Candidatus Sysuiplasmatales</taxon>
        <taxon>Candidatus Sysuiplasmataceae</taxon>
        <taxon>Candidatus Sysuiplasma</taxon>
    </lineage>
</organism>
<comment type="catalytic activity">
    <reaction evidence="8">
        <text>GTP + H2O = GDP + phosphate + H(+)</text>
        <dbReference type="Rhea" id="RHEA:19669"/>
        <dbReference type="ChEBI" id="CHEBI:15377"/>
        <dbReference type="ChEBI" id="CHEBI:15378"/>
        <dbReference type="ChEBI" id="CHEBI:37565"/>
        <dbReference type="ChEBI" id="CHEBI:43474"/>
        <dbReference type="ChEBI" id="CHEBI:58189"/>
        <dbReference type="EC" id="3.6.5.4"/>
    </reaction>
</comment>
<evidence type="ECO:0000256" key="1">
    <source>
        <dbReference type="ARBA" id="ARBA00022475"/>
    </source>
</evidence>
<feature type="domain" description="SRP54-type proteins GTP-binding" evidence="9">
    <location>
        <begin position="281"/>
        <end position="294"/>
    </location>
</feature>
<sequence length="315" mass="34100">MFSALKRRLGLLKQSSSGRDASTAIGEEGRKIKDDQLDEICWELELGLLESDVAQTVASKIIEGMKNELRGKRIAKGHDLSEAVGNALRDTVENILSAHTIDFDSVIKGLRRPTVIMFVGINGTGKTTVVAKMAKMLRQEGYTLVIAAGDTFRAGAIEQLKTHGRALDIHVVAHEHGGDAAAVAFDAVEHARARHRDFVLIDTAGRMQTNSNLMDEMKKIKRVAEPDITVFVGDALAGNDMIEQARKFNEAVGVDMVILTKIDADARGGSALSVADAIGKPVVFLGTGQKYEDLIPFNPKWMAERLVSPEQQGGA</sequence>
<dbReference type="SUPFAM" id="SSF52540">
    <property type="entry name" value="P-loop containing nucleoside triphosphate hydrolases"/>
    <property type="match status" value="1"/>
</dbReference>
<dbReference type="SMART" id="SM00962">
    <property type="entry name" value="SRP54"/>
    <property type="match status" value="1"/>
</dbReference>
<dbReference type="EMBL" id="JAHEAC010000005">
    <property type="protein sequence ID" value="MBX8643368.1"/>
    <property type="molecule type" value="Genomic_DNA"/>
</dbReference>
<dbReference type="PROSITE" id="PS00300">
    <property type="entry name" value="SRP54"/>
    <property type="match status" value="1"/>
</dbReference>
<dbReference type="Pfam" id="PF02881">
    <property type="entry name" value="SRP54_N"/>
    <property type="match status" value="1"/>
</dbReference>
<dbReference type="GO" id="GO:0006614">
    <property type="term" value="P:SRP-dependent cotranslational protein targeting to membrane"/>
    <property type="evidence" value="ECO:0007669"/>
    <property type="project" value="InterPro"/>
</dbReference>
<name>A0A8J7YM37_9ARCH</name>
<dbReference type="InterPro" id="IPR003593">
    <property type="entry name" value="AAA+_ATPase"/>
</dbReference>
<evidence type="ECO:0000256" key="7">
    <source>
        <dbReference type="ARBA" id="ARBA00023170"/>
    </source>
</evidence>
<keyword evidence="3 8" id="KW-0547">Nucleotide-binding</keyword>
<dbReference type="Gene3D" id="1.20.120.140">
    <property type="entry name" value="Signal recognition particle SRP54, nucleotide-binding domain"/>
    <property type="match status" value="1"/>
</dbReference>
<dbReference type="PANTHER" id="PTHR43134">
    <property type="entry name" value="SIGNAL RECOGNITION PARTICLE RECEPTOR SUBUNIT ALPHA"/>
    <property type="match status" value="1"/>
</dbReference>
<dbReference type="Gene3D" id="3.40.50.300">
    <property type="entry name" value="P-loop containing nucleotide triphosphate hydrolases"/>
    <property type="match status" value="1"/>
</dbReference>
<feature type="binding site" evidence="8">
    <location>
        <begin position="260"/>
        <end position="263"/>
    </location>
    <ligand>
        <name>GTP</name>
        <dbReference type="ChEBI" id="CHEBI:37565"/>
    </ligand>
</feature>
<dbReference type="Proteomes" id="UP000716004">
    <property type="component" value="Unassembled WGS sequence"/>
</dbReference>
<dbReference type="InterPro" id="IPR013822">
    <property type="entry name" value="Signal_recog_particl_SRP54_hlx"/>
</dbReference>